<dbReference type="Proteomes" id="UP001196413">
    <property type="component" value="Unassembled WGS sequence"/>
</dbReference>
<dbReference type="GO" id="GO:0003677">
    <property type="term" value="F:DNA binding"/>
    <property type="evidence" value="ECO:0007669"/>
    <property type="project" value="InterPro"/>
</dbReference>
<evidence type="ECO:0000313" key="4">
    <source>
        <dbReference type="Proteomes" id="UP001196413"/>
    </source>
</evidence>
<dbReference type="InterPro" id="IPR012308">
    <property type="entry name" value="DNA_ligase_ATP-dep_N"/>
</dbReference>
<dbReference type="Gene3D" id="1.10.3260.10">
    <property type="entry name" value="DNA ligase, ATP-dependent, N-terminal domain"/>
    <property type="match status" value="1"/>
</dbReference>
<keyword evidence="4" id="KW-1185">Reference proteome</keyword>
<dbReference type="Pfam" id="PF04675">
    <property type="entry name" value="DNA_ligase_A_N"/>
    <property type="match status" value="1"/>
</dbReference>
<keyword evidence="1 3" id="KW-0436">Ligase</keyword>
<feature type="domain" description="DNA ligase ATP-dependent N-terminal" evidence="2">
    <location>
        <begin position="66"/>
        <end position="121"/>
    </location>
</feature>
<organism evidence="3 4">
    <name type="scientific">Parelaphostrongylus tenuis</name>
    <name type="common">Meningeal worm</name>
    <dbReference type="NCBI Taxonomy" id="148309"/>
    <lineage>
        <taxon>Eukaryota</taxon>
        <taxon>Metazoa</taxon>
        <taxon>Ecdysozoa</taxon>
        <taxon>Nematoda</taxon>
        <taxon>Chromadorea</taxon>
        <taxon>Rhabditida</taxon>
        <taxon>Rhabditina</taxon>
        <taxon>Rhabditomorpha</taxon>
        <taxon>Strongyloidea</taxon>
        <taxon>Metastrongylidae</taxon>
        <taxon>Parelaphostrongylus</taxon>
    </lineage>
</organism>
<dbReference type="GO" id="GO:0006281">
    <property type="term" value="P:DNA repair"/>
    <property type="evidence" value="ECO:0007669"/>
    <property type="project" value="InterPro"/>
</dbReference>
<evidence type="ECO:0000256" key="1">
    <source>
        <dbReference type="ARBA" id="ARBA00022598"/>
    </source>
</evidence>
<proteinExistence type="predicted"/>
<dbReference type="AlphaFoldDB" id="A0AAD5R8Z8"/>
<dbReference type="SUPFAM" id="SSF117018">
    <property type="entry name" value="ATP-dependent DNA ligase DNA-binding domain"/>
    <property type="match status" value="1"/>
</dbReference>
<accession>A0AAD5R8Z8</accession>
<dbReference type="GO" id="GO:0003910">
    <property type="term" value="F:DNA ligase (ATP) activity"/>
    <property type="evidence" value="ECO:0007669"/>
    <property type="project" value="InterPro"/>
</dbReference>
<protein>
    <submittedName>
        <fullName evidence="3">tRNA ligase</fullName>
    </submittedName>
</protein>
<comment type="caution">
    <text evidence="3">The sequence shown here is derived from an EMBL/GenBank/DDBJ whole genome shotgun (WGS) entry which is preliminary data.</text>
</comment>
<dbReference type="InterPro" id="IPR036599">
    <property type="entry name" value="DNA_ligase_N_sf"/>
</dbReference>
<reference evidence="3" key="1">
    <citation type="submission" date="2021-06" db="EMBL/GenBank/DDBJ databases">
        <title>Parelaphostrongylus tenuis whole genome reference sequence.</title>
        <authorList>
            <person name="Garwood T.J."/>
            <person name="Larsen P.A."/>
            <person name="Fountain-Jones N.M."/>
            <person name="Garbe J.R."/>
            <person name="Macchietto M.G."/>
            <person name="Kania S.A."/>
            <person name="Gerhold R.W."/>
            <person name="Richards J.E."/>
            <person name="Wolf T.M."/>
        </authorList>
    </citation>
    <scope>NUCLEOTIDE SEQUENCE</scope>
    <source>
        <strain evidence="3">MNPRO001-30</strain>
        <tissue evidence="3">Meninges</tissue>
    </source>
</reference>
<evidence type="ECO:0000259" key="2">
    <source>
        <dbReference type="Pfam" id="PF04675"/>
    </source>
</evidence>
<dbReference type="GO" id="GO:0006310">
    <property type="term" value="P:DNA recombination"/>
    <property type="evidence" value="ECO:0007669"/>
    <property type="project" value="InterPro"/>
</dbReference>
<sequence length="146" mass="16809">MFIVLVPKHKECSNIHYIPIIFSLFRKSVSSQSRSFFFSRLISLKLHRVWMSSPEENMEEVEWPMNTRLKIVEVLADFIAKMIEYLPDDLLNCVCLCVNRLGPAYEGVELGIDEHTIIKTTAVPIYRHRTVGKLGDPGGEIVLWTT</sequence>
<gene>
    <name evidence="3" type="primary">LIG1_6</name>
    <name evidence="3" type="ORF">KIN20_033737</name>
</gene>
<evidence type="ECO:0000313" key="3">
    <source>
        <dbReference type="EMBL" id="KAJ1371739.1"/>
    </source>
</evidence>
<dbReference type="EMBL" id="JAHQIW010007036">
    <property type="protein sequence ID" value="KAJ1371739.1"/>
    <property type="molecule type" value="Genomic_DNA"/>
</dbReference>
<name>A0AAD5R8Z8_PARTN</name>